<dbReference type="AlphaFoldDB" id="A0A9N7VSM3"/>
<sequence length="132" mass="15174">MGWMSFLISSHFIKSHPYLQHWGRSRTGSRMIDVDGGKSPTANRGSARPEQPMTDDGGYLSSVFTFIIRAPRSTRCYTVRSHPGEFVWASAETSEDGAFDSLWLFSGFSHQQSTNYRRTKWLCWLKPARYRT</sequence>
<accession>A0A9N7VSM3</accession>
<feature type="region of interest" description="Disordered" evidence="1">
    <location>
        <begin position="29"/>
        <end position="56"/>
    </location>
</feature>
<dbReference type="Proteomes" id="UP001153269">
    <property type="component" value="Unassembled WGS sequence"/>
</dbReference>
<reference evidence="2" key="1">
    <citation type="submission" date="2020-03" db="EMBL/GenBank/DDBJ databases">
        <authorList>
            <person name="Weist P."/>
        </authorList>
    </citation>
    <scope>NUCLEOTIDE SEQUENCE</scope>
</reference>
<dbReference type="EMBL" id="CADEAL010004284">
    <property type="protein sequence ID" value="CAB1456079.1"/>
    <property type="molecule type" value="Genomic_DNA"/>
</dbReference>
<proteinExistence type="predicted"/>
<evidence type="ECO:0000256" key="1">
    <source>
        <dbReference type="SAM" id="MobiDB-lite"/>
    </source>
</evidence>
<organism evidence="2 3">
    <name type="scientific">Pleuronectes platessa</name>
    <name type="common">European plaice</name>
    <dbReference type="NCBI Taxonomy" id="8262"/>
    <lineage>
        <taxon>Eukaryota</taxon>
        <taxon>Metazoa</taxon>
        <taxon>Chordata</taxon>
        <taxon>Craniata</taxon>
        <taxon>Vertebrata</taxon>
        <taxon>Euteleostomi</taxon>
        <taxon>Actinopterygii</taxon>
        <taxon>Neopterygii</taxon>
        <taxon>Teleostei</taxon>
        <taxon>Neoteleostei</taxon>
        <taxon>Acanthomorphata</taxon>
        <taxon>Carangaria</taxon>
        <taxon>Pleuronectiformes</taxon>
        <taxon>Pleuronectoidei</taxon>
        <taxon>Pleuronectidae</taxon>
        <taxon>Pleuronectes</taxon>
    </lineage>
</organism>
<comment type="caution">
    <text evidence="2">The sequence shown here is derived from an EMBL/GenBank/DDBJ whole genome shotgun (WGS) entry which is preliminary data.</text>
</comment>
<gene>
    <name evidence="2" type="ORF">PLEPLA_LOCUS43860</name>
</gene>
<name>A0A9N7VSM3_PLEPL</name>
<evidence type="ECO:0000313" key="2">
    <source>
        <dbReference type="EMBL" id="CAB1456079.1"/>
    </source>
</evidence>
<evidence type="ECO:0000313" key="3">
    <source>
        <dbReference type="Proteomes" id="UP001153269"/>
    </source>
</evidence>
<keyword evidence="3" id="KW-1185">Reference proteome</keyword>
<protein>
    <submittedName>
        <fullName evidence="2">Uncharacterized protein</fullName>
    </submittedName>
</protein>